<feature type="region of interest" description="Disordered" evidence="2">
    <location>
        <begin position="125"/>
        <end position="238"/>
    </location>
</feature>
<protein>
    <submittedName>
        <fullName evidence="3">Uncharacterized protein</fullName>
    </submittedName>
</protein>
<organism evidence="3 4">
    <name type="scientific">Mytilus coruscus</name>
    <name type="common">Sea mussel</name>
    <dbReference type="NCBI Taxonomy" id="42192"/>
    <lineage>
        <taxon>Eukaryota</taxon>
        <taxon>Metazoa</taxon>
        <taxon>Spiralia</taxon>
        <taxon>Lophotrochozoa</taxon>
        <taxon>Mollusca</taxon>
        <taxon>Bivalvia</taxon>
        <taxon>Autobranchia</taxon>
        <taxon>Pteriomorphia</taxon>
        <taxon>Mytilida</taxon>
        <taxon>Mytiloidea</taxon>
        <taxon>Mytilidae</taxon>
        <taxon>Mytilinae</taxon>
        <taxon>Mytilus</taxon>
    </lineage>
</organism>
<dbReference type="AlphaFoldDB" id="A0A6J8A4W6"/>
<evidence type="ECO:0000313" key="3">
    <source>
        <dbReference type="EMBL" id="CAC5361131.1"/>
    </source>
</evidence>
<accession>A0A6J8A4W6</accession>
<keyword evidence="1" id="KW-0175">Coiled coil</keyword>
<dbReference type="OrthoDB" id="6134526at2759"/>
<evidence type="ECO:0000256" key="1">
    <source>
        <dbReference type="SAM" id="Coils"/>
    </source>
</evidence>
<sequence length="561" mass="62462">MSRIKDIIVGITPTSATSLYPTATSCETTRTPTTNGFRVNTSSADGIYNKRKSKTTPAGDDKNRLVNDYTEGEDRHSSTDYSNGVQNNKINLHIEYESCDKMAISISEDLSNHNFPADEKNEIANETNNGYVPDDEHSDENGEQGKIKSDEIAVSSPVDNKNNDNHEIESKSKSNSQNEDIKLQKSMEDEDPSSSNGGQNNRAMTNSEDVSGNDGPSSDNGDVPRQAQYNGDVPHQAQSNGDVLHQAQSNSDVTYQAQSNGAQFNGDVPHQAQSNSDVTYQAQSNGAQFNSDVPHQAQSNGDFHHQEISRNDIENIAKANVETFIHGQMSEMRRDMTEHTNNTINQVREEVLTFQHDITDKMLQQSNEFKEQINKSTEKLLEKKVEASGGKQDNATSEIIENKNEIQKLLDEMNRLSEILRQQISQQKGVVSVPDTPLFTRTTHVGESSPHSNNVLRSRIASDDALYNRHSGSLATPDQYSELEKKRKKKKKKRTPSIHFPACGTVHIQHEDNSIDIEQIGPMEVQHVNRGIRLIGGNIEIDIKSPRKKIITPKPQKDQST</sequence>
<dbReference type="PROSITE" id="PS51257">
    <property type="entry name" value="PROKAR_LIPOPROTEIN"/>
    <property type="match status" value="1"/>
</dbReference>
<dbReference type="Proteomes" id="UP000507470">
    <property type="component" value="Unassembled WGS sequence"/>
</dbReference>
<feature type="compositionally biased region" description="Basic and acidic residues" evidence="2">
    <location>
        <begin position="161"/>
        <end position="172"/>
    </location>
</feature>
<feature type="compositionally biased region" description="Polar residues" evidence="2">
    <location>
        <begin position="27"/>
        <end position="44"/>
    </location>
</feature>
<feature type="compositionally biased region" description="Polar residues" evidence="2">
    <location>
        <begin position="193"/>
        <end position="220"/>
    </location>
</feature>
<feature type="coiled-coil region" evidence="1">
    <location>
        <begin position="392"/>
        <end position="426"/>
    </location>
</feature>
<gene>
    <name evidence="3" type="ORF">MCOR_3361</name>
</gene>
<name>A0A6J8A4W6_MYTCO</name>
<feature type="region of interest" description="Disordered" evidence="2">
    <location>
        <begin position="27"/>
        <end position="85"/>
    </location>
</feature>
<feature type="compositionally biased region" description="Basic and acidic residues" evidence="2">
    <location>
        <begin position="139"/>
        <end position="151"/>
    </location>
</feature>
<keyword evidence="4" id="KW-1185">Reference proteome</keyword>
<dbReference type="EMBL" id="CACVKT020000584">
    <property type="protein sequence ID" value="CAC5361131.1"/>
    <property type="molecule type" value="Genomic_DNA"/>
</dbReference>
<proteinExistence type="predicted"/>
<evidence type="ECO:0000256" key="2">
    <source>
        <dbReference type="SAM" id="MobiDB-lite"/>
    </source>
</evidence>
<reference evidence="3 4" key="1">
    <citation type="submission" date="2020-06" db="EMBL/GenBank/DDBJ databases">
        <authorList>
            <person name="Li R."/>
            <person name="Bekaert M."/>
        </authorList>
    </citation>
    <scope>NUCLEOTIDE SEQUENCE [LARGE SCALE GENOMIC DNA]</scope>
    <source>
        <strain evidence="4">wild</strain>
    </source>
</reference>
<evidence type="ECO:0000313" key="4">
    <source>
        <dbReference type="Proteomes" id="UP000507470"/>
    </source>
</evidence>